<evidence type="ECO:0000256" key="8">
    <source>
        <dbReference type="PROSITE-ProRule" id="PRU00076"/>
    </source>
</evidence>
<dbReference type="PROSITE" id="PS50026">
    <property type="entry name" value="EGF_3"/>
    <property type="match status" value="1"/>
</dbReference>
<evidence type="ECO:0000313" key="14">
    <source>
        <dbReference type="EMBL" id="KAG5261591.1"/>
    </source>
</evidence>
<dbReference type="SMART" id="SM00069">
    <property type="entry name" value="GLA"/>
    <property type="match status" value="1"/>
</dbReference>
<comment type="caution">
    <text evidence="8">Lacks conserved residue(s) required for the propagation of feature annotation.</text>
</comment>
<dbReference type="InterPro" id="IPR018097">
    <property type="entry name" value="EGF_Ca-bd_CS"/>
</dbReference>
<dbReference type="GO" id="GO:0005615">
    <property type="term" value="C:extracellular space"/>
    <property type="evidence" value="ECO:0007669"/>
    <property type="project" value="TreeGrafter"/>
</dbReference>
<dbReference type="CDD" id="cd00054">
    <property type="entry name" value="EGF_CA"/>
    <property type="match status" value="1"/>
</dbReference>
<feature type="chain" id="PRO_5043775564" evidence="10">
    <location>
        <begin position="31"/>
        <end position="568"/>
    </location>
</feature>
<feature type="domain" description="EGF-like" evidence="11">
    <location>
        <begin position="96"/>
        <end position="132"/>
    </location>
</feature>
<dbReference type="AlphaFoldDB" id="A0AAV6FIU3"/>
<keyword evidence="10" id="KW-0732">Signal</keyword>
<feature type="disulfide bond" evidence="8">
    <location>
        <begin position="122"/>
        <end position="131"/>
    </location>
</feature>
<dbReference type="PROSITE" id="PS01187">
    <property type="entry name" value="EGF_CA"/>
    <property type="match status" value="1"/>
</dbReference>
<evidence type="ECO:0000256" key="4">
    <source>
        <dbReference type="ARBA" id="ARBA00022536"/>
    </source>
</evidence>
<dbReference type="PROSITE" id="PS50998">
    <property type="entry name" value="GLA_2"/>
    <property type="match status" value="1"/>
</dbReference>
<evidence type="ECO:0000256" key="9">
    <source>
        <dbReference type="SAM" id="MobiDB-lite"/>
    </source>
</evidence>
<evidence type="ECO:0000313" key="15">
    <source>
        <dbReference type="Proteomes" id="UP000823561"/>
    </source>
</evidence>
<evidence type="ECO:0000256" key="10">
    <source>
        <dbReference type="SAM" id="SignalP"/>
    </source>
</evidence>
<dbReference type="SMART" id="SM00181">
    <property type="entry name" value="EGF"/>
    <property type="match status" value="2"/>
</dbReference>
<dbReference type="SUPFAM" id="SSF57630">
    <property type="entry name" value="GLA-domain"/>
    <property type="match status" value="1"/>
</dbReference>
<dbReference type="Pfam" id="PF00089">
    <property type="entry name" value="Trypsin"/>
    <property type="match status" value="1"/>
</dbReference>
<keyword evidence="3" id="KW-0964">Secreted</keyword>
<dbReference type="PROSITE" id="PS00011">
    <property type="entry name" value="GLA_1"/>
    <property type="match status" value="1"/>
</dbReference>
<dbReference type="Gene3D" id="2.40.10.10">
    <property type="entry name" value="Trypsin-like serine proteases"/>
    <property type="match status" value="1"/>
</dbReference>
<evidence type="ECO:0000259" key="13">
    <source>
        <dbReference type="PROSITE" id="PS50998"/>
    </source>
</evidence>
<dbReference type="SUPFAM" id="SSF57196">
    <property type="entry name" value="EGF/Laminin"/>
    <property type="match status" value="2"/>
</dbReference>
<keyword evidence="2" id="KW-0301">Gamma-carboxyglutamic acid</keyword>
<dbReference type="PANTHER" id="PTHR24278">
    <property type="entry name" value="COAGULATION FACTOR"/>
    <property type="match status" value="1"/>
</dbReference>
<dbReference type="InterPro" id="IPR000294">
    <property type="entry name" value="GLA_domain"/>
</dbReference>
<keyword evidence="7" id="KW-0325">Glycoprotein</keyword>
<dbReference type="PROSITE" id="PS01186">
    <property type="entry name" value="EGF_2"/>
    <property type="match status" value="1"/>
</dbReference>
<dbReference type="EMBL" id="JADWDJ010000023">
    <property type="protein sequence ID" value="KAG5261591.1"/>
    <property type="molecule type" value="Genomic_DNA"/>
</dbReference>
<dbReference type="PROSITE" id="PS50240">
    <property type="entry name" value="TRYPSIN_DOM"/>
    <property type="match status" value="1"/>
</dbReference>
<dbReference type="PANTHER" id="PTHR24278:SF35">
    <property type="entry name" value="PROTEIN Z, VITAMIN K-DEPENDENT PLASMA GLYCOPROTEIN B"/>
    <property type="match status" value="1"/>
</dbReference>
<dbReference type="Gene3D" id="2.10.25.10">
    <property type="entry name" value="Laminin"/>
    <property type="match status" value="2"/>
</dbReference>
<name>A0AAV6FIU3_9TELE</name>
<evidence type="ECO:0000259" key="12">
    <source>
        <dbReference type="PROSITE" id="PS50240"/>
    </source>
</evidence>
<organism evidence="14 15">
    <name type="scientific">Alosa alosa</name>
    <name type="common">allis shad</name>
    <dbReference type="NCBI Taxonomy" id="278164"/>
    <lineage>
        <taxon>Eukaryota</taxon>
        <taxon>Metazoa</taxon>
        <taxon>Chordata</taxon>
        <taxon>Craniata</taxon>
        <taxon>Vertebrata</taxon>
        <taxon>Euteleostomi</taxon>
        <taxon>Actinopterygii</taxon>
        <taxon>Neopterygii</taxon>
        <taxon>Teleostei</taxon>
        <taxon>Clupei</taxon>
        <taxon>Clupeiformes</taxon>
        <taxon>Clupeoidei</taxon>
        <taxon>Clupeidae</taxon>
        <taxon>Alosa</taxon>
    </lineage>
</organism>
<evidence type="ECO:0000256" key="1">
    <source>
        <dbReference type="ARBA" id="ARBA00004613"/>
    </source>
</evidence>
<keyword evidence="6 8" id="KW-1015">Disulfide bond</keyword>
<gene>
    <name evidence="14" type="ORF">AALO_G00286090</name>
</gene>
<dbReference type="InterPro" id="IPR000152">
    <property type="entry name" value="EGF-type_Asp/Asn_hydroxyl_site"/>
</dbReference>
<dbReference type="InterPro" id="IPR000742">
    <property type="entry name" value="EGF"/>
</dbReference>
<dbReference type="PRINTS" id="PR00010">
    <property type="entry name" value="EGFBLOOD"/>
</dbReference>
<evidence type="ECO:0000259" key="11">
    <source>
        <dbReference type="PROSITE" id="PS50026"/>
    </source>
</evidence>
<evidence type="ECO:0000256" key="2">
    <source>
        <dbReference type="ARBA" id="ARBA00022479"/>
    </source>
</evidence>
<feature type="domain" description="Peptidase S1" evidence="12">
    <location>
        <begin position="189"/>
        <end position="566"/>
    </location>
</feature>
<feature type="region of interest" description="Disordered" evidence="9">
    <location>
        <begin position="436"/>
        <end position="456"/>
    </location>
</feature>
<dbReference type="GO" id="GO:0004252">
    <property type="term" value="F:serine-type endopeptidase activity"/>
    <property type="evidence" value="ECO:0007669"/>
    <property type="project" value="InterPro"/>
</dbReference>
<dbReference type="FunFam" id="4.10.740.10:FF:000001">
    <property type="entry name" value="vitamin K-dependent protein S"/>
    <property type="match status" value="1"/>
</dbReference>
<dbReference type="FunFam" id="2.10.25.10:FF:000162">
    <property type="entry name" value="Coagulation factor X (Predicted)"/>
    <property type="match status" value="1"/>
</dbReference>
<accession>A0AAV6FIU3</accession>
<dbReference type="InterPro" id="IPR017857">
    <property type="entry name" value="Coagulation_fac-like_Gla_dom"/>
</dbReference>
<dbReference type="Pfam" id="PF00008">
    <property type="entry name" value="EGF"/>
    <property type="match status" value="1"/>
</dbReference>
<dbReference type="InterPro" id="IPR009003">
    <property type="entry name" value="Peptidase_S1_PA"/>
</dbReference>
<dbReference type="PROSITE" id="PS00022">
    <property type="entry name" value="EGF_1"/>
    <property type="match status" value="1"/>
</dbReference>
<dbReference type="SMART" id="SM00020">
    <property type="entry name" value="Tryp_SPc"/>
    <property type="match status" value="1"/>
</dbReference>
<evidence type="ECO:0000256" key="3">
    <source>
        <dbReference type="ARBA" id="ARBA00022525"/>
    </source>
</evidence>
<dbReference type="SMART" id="SM00179">
    <property type="entry name" value="EGF_CA"/>
    <property type="match status" value="2"/>
</dbReference>
<sequence length="568" mass="63499">MKSAGFAMGSSRRTFLFCWFLLSNLQPTRANKPVFQTQLQAAIFLRPRRANAIMFEEIFQGNLERECIEERCSREEAREFFENDAQTEAFWNKYIDGDQCESNPCQNGGTCTDRIGSYNCACADIYVGHSCERDSSQCPVDGPYACEHFCHVNRRHGSYSCRCAQGYRLHPDERRCIPHVKHPCGKISLLTSTPMQSDNEICPQGHCPWQVILVDKNGESVCGGVILGPREVLTTATCMSSNANITHIHIGKNHSPGSKIIRMPLEADPTTHSRYRPGQPEYDLCFLRLRSRLPLGDSAVPLCLPEKDFSENILMQDGEEGVISPGPVRHSYVSLDDCRVHLNLSFTLNNKMFCMKERNLETKHKGKGKTPSILQSSPITQKKGIRPRTQQTVWGTEEDLFEYSEYIVPLSDVESTVTPTAQNKIYLTAAAVIRNSTQEKTPKPTAESGPKKVEKPTDIAPLSEDVKSTVTPNTHNKTYLTADAVIRNSMQEKTTKPTSEKPTNVEKSAPTISRRGDCRFLSGTPVASVKGETVFVTGLMLSHDCGQGLVFTKLSRFLPWIESMLEST</sequence>
<keyword evidence="4 8" id="KW-0245">EGF-like domain</keyword>
<dbReference type="Pfam" id="PF00594">
    <property type="entry name" value="Gla"/>
    <property type="match status" value="1"/>
</dbReference>
<dbReference type="PRINTS" id="PR00001">
    <property type="entry name" value="GLABLOOD"/>
</dbReference>
<dbReference type="GO" id="GO:0006508">
    <property type="term" value="P:proteolysis"/>
    <property type="evidence" value="ECO:0007669"/>
    <property type="project" value="InterPro"/>
</dbReference>
<dbReference type="SUPFAM" id="SSF50494">
    <property type="entry name" value="Trypsin-like serine proteases"/>
    <property type="match status" value="1"/>
</dbReference>
<dbReference type="Proteomes" id="UP000823561">
    <property type="component" value="Chromosome 23"/>
</dbReference>
<dbReference type="InterPro" id="IPR035972">
    <property type="entry name" value="GLA-like_dom_SF"/>
</dbReference>
<evidence type="ECO:0000256" key="7">
    <source>
        <dbReference type="ARBA" id="ARBA00023180"/>
    </source>
</evidence>
<dbReference type="PROSITE" id="PS00010">
    <property type="entry name" value="ASX_HYDROXYL"/>
    <property type="match status" value="1"/>
</dbReference>
<comment type="subcellular location">
    <subcellularLocation>
        <location evidence="1">Secreted</location>
    </subcellularLocation>
</comment>
<dbReference type="InterPro" id="IPR050442">
    <property type="entry name" value="Peptidase_S1_coag_factors"/>
</dbReference>
<reference evidence="14" key="1">
    <citation type="submission" date="2020-10" db="EMBL/GenBank/DDBJ databases">
        <title>Chromosome-scale genome assembly of the Allis shad, Alosa alosa.</title>
        <authorList>
            <person name="Margot Z."/>
            <person name="Christophe K."/>
            <person name="Cabau C."/>
            <person name="Louis A."/>
            <person name="Berthelot C."/>
            <person name="Parey E."/>
            <person name="Roest Crollius H."/>
            <person name="Montfort J."/>
            <person name="Robinson-Rechavi M."/>
            <person name="Bucao C."/>
            <person name="Bouchez O."/>
            <person name="Gislard M."/>
            <person name="Lluch J."/>
            <person name="Milhes M."/>
            <person name="Lampietro C."/>
            <person name="Lopez Roques C."/>
            <person name="Donnadieu C."/>
            <person name="Braasch I."/>
            <person name="Desvignes T."/>
            <person name="Postlethwait J."/>
            <person name="Bobe J."/>
            <person name="Guiguen Y."/>
        </authorList>
    </citation>
    <scope>NUCLEOTIDE SEQUENCE</scope>
    <source>
        <strain evidence="14">M-15738</strain>
        <tissue evidence="14">Blood</tissue>
    </source>
</reference>
<dbReference type="InterPro" id="IPR043504">
    <property type="entry name" value="Peptidase_S1_PA_chymotrypsin"/>
</dbReference>
<feature type="signal peptide" evidence="10">
    <location>
        <begin position="1"/>
        <end position="30"/>
    </location>
</feature>
<dbReference type="Gene3D" id="4.10.740.10">
    <property type="entry name" value="Coagulation Factor IX"/>
    <property type="match status" value="1"/>
</dbReference>
<dbReference type="GO" id="GO:0005509">
    <property type="term" value="F:calcium ion binding"/>
    <property type="evidence" value="ECO:0007669"/>
    <property type="project" value="InterPro"/>
</dbReference>
<keyword evidence="5" id="KW-0106">Calcium</keyword>
<protein>
    <submittedName>
        <fullName evidence="14">Uncharacterized protein</fullName>
    </submittedName>
</protein>
<evidence type="ECO:0000256" key="5">
    <source>
        <dbReference type="ARBA" id="ARBA00022837"/>
    </source>
</evidence>
<comment type="caution">
    <text evidence="14">The sequence shown here is derived from an EMBL/GenBank/DDBJ whole genome shotgun (WGS) entry which is preliminary data.</text>
</comment>
<keyword evidence="15" id="KW-1185">Reference proteome</keyword>
<dbReference type="InterPro" id="IPR001881">
    <property type="entry name" value="EGF-like_Ca-bd_dom"/>
</dbReference>
<feature type="domain" description="Gla" evidence="13">
    <location>
        <begin position="50"/>
        <end position="96"/>
    </location>
</feature>
<proteinExistence type="predicted"/>
<evidence type="ECO:0000256" key="6">
    <source>
        <dbReference type="ARBA" id="ARBA00023157"/>
    </source>
</evidence>
<dbReference type="InterPro" id="IPR001254">
    <property type="entry name" value="Trypsin_dom"/>
</dbReference>